<dbReference type="InterPro" id="IPR038186">
    <property type="entry name" value="CHAD_dom_sf"/>
</dbReference>
<dbReference type="InterPro" id="IPR033469">
    <property type="entry name" value="CYTH-like_dom_sf"/>
</dbReference>
<keyword evidence="5" id="KW-1185">Reference proteome</keyword>
<dbReference type="PROSITE" id="PS51707">
    <property type="entry name" value="CYTH"/>
    <property type="match status" value="1"/>
</dbReference>
<sequence>MPSHLEVESTFDLGADTALPELGAAVPDARLGEPATHTLKAVYYDTADLRLAARRVTLRRRTGGTDAGWHAKRPAERGRREIQVPLGRSTGVVPAALRAELAAITRGRALQPIARVRTERTEYPVLAPDGTVLALVADDRVTSEVLGEDLLSQQWREVEVELVEGDDEVLVALAGALEAGGATPAVVGSKLARTLGERLPAVPAPGRGAGALITAYLRAQRDAIVANEPGVRSGDPDAVHDMRVAIRRLRSTLRTFRPVLDDAASEPLRAELKWLANLLGPVRDSDVMTTRLTEAVGELPAELILGPVDEQLAGYLAADAGPARKQLDRELAGGRFFALLDAVDEQVDTPVRAGARKLRRLAAAALDRADRELAEGDPDRVPPATRRLPTPEPEREARLHHARRLYKRARYAAEALAPLDPKPARKLVRRLTALQDVLGTHQDSVVTGELLLRLAARAERDGASGFTYGVLAVEQRLAGAAVLHGLPAAARRAAAGKVRDWLAD</sequence>
<dbReference type="EMBL" id="BMQB01000005">
    <property type="protein sequence ID" value="GGJ94286.1"/>
    <property type="molecule type" value="Genomic_DNA"/>
</dbReference>
<evidence type="ECO:0000259" key="3">
    <source>
        <dbReference type="PROSITE" id="PS51708"/>
    </source>
</evidence>
<accession>A0A8J3B754</accession>
<dbReference type="InterPro" id="IPR007899">
    <property type="entry name" value="CHAD_dom"/>
</dbReference>
<dbReference type="SMART" id="SM00880">
    <property type="entry name" value="CHAD"/>
    <property type="match status" value="1"/>
</dbReference>
<feature type="region of interest" description="Disordered" evidence="1">
    <location>
        <begin position="371"/>
        <end position="398"/>
    </location>
</feature>
<gene>
    <name evidence="4" type="ORF">GCM10010123_25160</name>
</gene>
<dbReference type="SUPFAM" id="SSF55154">
    <property type="entry name" value="CYTH-like phosphatases"/>
    <property type="match status" value="1"/>
</dbReference>
<dbReference type="PANTHER" id="PTHR39339">
    <property type="entry name" value="SLR1444 PROTEIN"/>
    <property type="match status" value="1"/>
</dbReference>
<proteinExistence type="predicted"/>
<evidence type="ECO:0000256" key="1">
    <source>
        <dbReference type="SAM" id="MobiDB-lite"/>
    </source>
</evidence>
<evidence type="ECO:0000313" key="5">
    <source>
        <dbReference type="Proteomes" id="UP000649739"/>
    </source>
</evidence>
<name>A0A8J3B754_9ACTN</name>
<dbReference type="SMART" id="SM01118">
    <property type="entry name" value="CYTH"/>
    <property type="match status" value="1"/>
</dbReference>
<dbReference type="Proteomes" id="UP000649739">
    <property type="component" value="Unassembled WGS sequence"/>
</dbReference>
<dbReference type="AlphaFoldDB" id="A0A8J3B754"/>
<dbReference type="Pfam" id="PF05235">
    <property type="entry name" value="CHAD"/>
    <property type="match status" value="1"/>
</dbReference>
<dbReference type="Pfam" id="PF01928">
    <property type="entry name" value="CYTH"/>
    <property type="match status" value="1"/>
</dbReference>
<dbReference type="InterPro" id="IPR023577">
    <property type="entry name" value="CYTH_domain"/>
</dbReference>
<feature type="domain" description="CYTH" evidence="2">
    <location>
        <begin position="4"/>
        <end position="201"/>
    </location>
</feature>
<protein>
    <submittedName>
        <fullName evidence="4">CHAD domain-containing protein</fullName>
    </submittedName>
</protein>
<feature type="compositionally biased region" description="Basic and acidic residues" evidence="1">
    <location>
        <begin position="371"/>
        <end position="380"/>
    </location>
</feature>
<dbReference type="CDD" id="cd07374">
    <property type="entry name" value="CYTH-like_Pase"/>
    <property type="match status" value="1"/>
</dbReference>
<comment type="caution">
    <text evidence="4">The sequence shown here is derived from an EMBL/GenBank/DDBJ whole genome shotgun (WGS) entry which is preliminary data.</text>
</comment>
<dbReference type="PROSITE" id="PS51708">
    <property type="entry name" value="CHAD"/>
    <property type="match status" value="1"/>
</dbReference>
<feature type="domain" description="CHAD" evidence="3">
    <location>
        <begin position="206"/>
        <end position="504"/>
    </location>
</feature>
<evidence type="ECO:0000313" key="4">
    <source>
        <dbReference type="EMBL" id="GGJ94286.1"/>
    </source>
</evidence>
<dbReference type="Gene3D" id="2.40.320.10">
    <property type="entry name" value="Hypothetical Protein Pfu-838710-001"/>
    <property type="match status" value="1"/>
</dbReference>
<evidence type="ECO:0000259" key="2">
    <source>
        <dbReference type="PROSITE" id="PS51707"/>
    </source>
</evidence>
<dbReference type="Gene3D" id="1.40.20.10">
    <property type="entry name" value="CHAD domain"/>
    <property type="match status" value="1"/>
</dbReference>
<organism evidence="4 5">
    <name type="scientific">Pilimelia anulata</name>
    <dbReference type="NCBI Taxonomy" id="53371"/>
    <lineage>
        <taxon>Bacteria</taxon>
        <taxon>Bacillati</taxon>
        <taxon>Actinomycetota</taxon>
        <taxon>Actinomycetes</taxon>
        <taxon>Micromonosporales</taxon>
        <taxon>Micromonosporaceae</taxon>
        <taxon>Pilimelia</taxon>
    </lineage>
</organism>
<reference evidence="4" key="1">
    <citation type="journal article" date="2014" name="Int. J. Syst. Evol. Microbiol.">
        <title>Complete genome sequence of Corynebacterium casei LMG S-19264T (=DSM 44701T), isolated from a smear-ripened cheese.</title>
        <authorList>
            <consortium name="US DOE Joint Genome Institute (JGI-PGF)"/>
            <person name="Walter F."/>
            <person name="Albersmeier A."/>
            <person name="Kalinowski J."/>
            <person name="Ruckert C."/>
        </authorList>
    </citation>
    <scope>NUCLEOTIDE SEQUENCE</scope>
    <source>
        <strain evidence="4">JCM 3090</strain>
    </source>
</reference>
<dbReference type="PANTHER" id="PTHR39339:SF1">
    <property type="entry name" value="CHAD DOMAIN-CONTAINING PROTEIN"/>
    <property type="match status" value="1"/>
</dbReference>
<reference evidence="4" key="2">
    <citation type="submission" date="2020-09" db="EMBL/GenBank/DDBJ databases">
        <authorList>
            <person name="Sun Q."/>
            <person name="Ohkuma M."/>
        </authorList>
    </citation>
    <scope>NUCLEOTIDE SEQUENCE</scope>
    <source>
        <strain evidence="4">JCM 3090</strain>
    </source>
</reference>